<name>A0A0A9ED33_ARUDO</name>
<accession>A0A0A9ED33</accession>
<feature type="region of interest" description="Disordered" evidence="1">
    <location>
        <begin position="1"/>
        <end position="23"/>
    </location>
</feature>
<dbReference type="EMBL" id="GBRH01199276">
    <property type="protein sequence ID" value="JAD98619.1"/>
    <property type="molecule type" value="Transcribed_RNA"/>
</dbReference>
<evidence type="ECO:0000256" key="1">
    <source>
        <dbReference type="SAM" id="MobiDB-lite"/>
    </source>
</evidence>
<reference evidence="2" key="1">
    <citation type="submission" date="2014-09" db="EMBL/GenBank/DDBJ databases">
        <authorList>
            <person name="Magalhaes I.L.F."/>
            <person name="Oliveira U."/>
            <person name="Santos F.R."/>
            <person name="Vidigal T.H.D.A."/>
            <person name="Brescovit A.D."/>
            <person name="Santos A.J."/>
        </authorList>
    </citation>
    <scope>NUCLEOTIDE SEQUENCE</scope>
    <source>
        <tissue evidence="2">Shoot tissue taken approximately 20 cm above the soil surface</tissue>
    </source>
</reference>
<evidence type="ECO:0000313" key="2">
    <source>
        <dbReference type="EMBL" id="JAD98619.1"/>
    </source>
</evidence>
<protein>
    <submittedName>
        <fullName evidence="2">Uncharacterized protein</fullName>
    </submittedName>
</protein>
<organism evidence="2">
    <name type="scientific">Arundo donax</name>
    <name type="common">Giant reed</name>
    <name type="synonym">Donax arundinaceus</name>
    <dbReference type="NCBI Taxonomy" id="35708"/>
    <lineage>
        <taxon>Eukaryota</taxon>
        <taxon>Viridiplantae</taxon>
        <taxon>Streptophyta</taxon>
        <taxon>Embryophyta</taxon>
        <taxon>Tracheophyta</taxon>
        <taxon>Spermatophyta</taxon>
        <taxon>Magnoliopsida</taxon>
        <taxon>Liliopsida</taxon>
        <taxon>Poales</taxon>
        <taxon>Poaceae</taxon>
        <taxon>PACMAD clade</taxon>
        <taxon>Arundinoideae</taxon>
        <taxon>Arundineae</taxon>
        <taxon>Arundo</taxon>
    </lineage>
</organism>
<proteinExistence type="predicted"/>
<dbReference type="AlphaFoldDB" id="A0A0A9ED33"/>
<reference evidence="2" key="2">
    <citation type="journal article" date="2015" name="Data Brief">
        <title>Shoot transcriptome of the giant reed, Arundo donax.</title>
        <authorList>
            <person name="Barrero R.A."/>
            <person name="Guerrero F.D."/>
            <person name="Moolhuijzen P."/>
            <person name="Goolsby J.A."/>
            <person name="Tidwell J."/>
            <person name="Bellgard S.E."/>
            <person name="Bellgard M.I."/>
        </authorList>
    </citation>
    <scope>NUCLEOTIDE SEQUENCE</scope>
    <source>
        <tissue evidence="2">Shoot tissue taken approximately 20 cm above the soil surface</tissue>
    </source>
</reference>
<feature type="compositionally biased region" description="Polar residues" evidence="1">
    <location>
        <begin position="7"/>
        <end position="20"/>
    </location>
</feature>
<sequence>MAAKNAPFTTSTGQTYTYSVESRRHNRQYHRSIYAEPGHAHLTYFPGQYEQIHL</sequence>